<reference evidence="3 4" key="1">
    <citation type="submission" date="2017-02" db="EMBL/GenBank/DDBJ databases">
        <title>Pseudoalteromonas ulvae TC14 Genome.</title>
        <authorList>
            <person name="Molmeret M."/>
        </authorList>
    </citation>
    <scope>NUCLEOTIDE SEQUENCE [LARGE SCALE GENOMIC DNA]</scope>
    <source>
        <strain evidence="3">TC14</strain>
    </source>
</reference>
<sequence length="218" mass="24557">MRFAQFHTNLTALNSEIKGTLKITTLPEYSSFLHPILLTCQQLHPDLRLRVDVSNDIVPLETGSAHMSIRACEAGDMQADLIATKICSLNYSYYAAKSYVERRGLPQSSADFKNHSWVMPSGRKQNISFVKAINQQLDIQHISYQSNHFFDIQSAVEHGIGIGPIDDEKVPANSSLCKVSSIECKNNNHLWCVYHKDLRDDVKIQAVTQLIKAQTNQL</sequence>
<dbReference type="InterPro" id="IPR058163">
    <property type="entry name" value="LysR-type_TF_proteobact-type"/>
</dbReference>
<dbReference type="GO" id="GO:0006351">
    <property type="term" value="P:DNA-templated transcription"/>
    <property type="evidence" value="ECO:0007669"/>
    <property type="project" value="TreeGrafter"/>
</dbReference>
<name>A0A244CM89_PSEDV</name>
<evidence type="ECO:0000259" key="2">
    <source>
        <dbReference type="Pfam" id="PF03466"/>
    </source>
</evidence>
<evidence type="ECO:0000313" key="3">
    <source>
        <dbReference type="EMBL" id="OUL56626.1"/>
    </source>
</evidence>
<feature type="domain" description="LysR substrate-binding" evidence="2">
    <location>
        <begin position="16"/>
        <end position="214"/>
    </location>
</feature>
<dbReference type="GO" id="GO:0043565">
    <property type="term" value="F:sequence-specific DNA binding"/>
    <property type="evidence" value="ECO:0007669"/>
    <property type="project" value="TreeGrafter"/>
</dbReference>
<evidence type="ECO:0000313" key="4">
    <source>
        <dbReference type="Proteomes" id="UP000194841"/>
    </source>
</evidence>
<dbReference type="InterPro" id="IPR005119">
    <property type="entry name" value="LysR_subst-bd"/>
</dbReference>
<organism evidence="3 4">
    <name type="scientific">Pseudoalteromonas ulvae</name>
    <dbReference type="NCBI Taxonomy" id="107327"/>
    <lineage>
        <taxon>Bacteria</taxon>
        <taxon>Pseudomonadati</taxon>
        <taxon>Pseudomonadota</taxon>
        <taxon>Gammaproteobacteria</taxon>
        <taxon>Alteromonadales</taxon>
        <taxon>Pseudoalteromonadaceae</taxon>
        <taxon>Pseudoalteromonas</taxon>
    </lineage>
</organism>
<comment type="caution">
    <text evidence="3">The sequence shown here is derived from an EMBL/GenBank/DDBJ whole genome shotgun (WGS) entry which is preliminary data.</text>
</comment>
<dbReference type="AlphaFoldDB" id="A0A244CM89"/>
<keyword evidence="4" id="KW-1185">Reference proteome</keyword>
<gene>
    <name evidence="3" type="ORF">B1199_17140</name>
</gene>
<dbReference type="PANTHER" id="PTHR30537">
    <property type="entry name" value="HTH-TYPE TRANSCRIPTIONAL REGULATOR"/>
    <property type="match status" value="1"/>
</dbReference>
<dbReference type="EMBL" id="MWPV01000006">
    <property type="protein sequence ID" value="OUL56626.1"/>
    <property type="molecule type" value="Genomic_DNA"/>
</dbReference>
<dbReference type="Pfam" id="PF03466">
    <property type="entry name" value="LysR_substrate"/>
    <property type="match status" value="1"/>
</dbReference>
<evidence type="ECO:0000256" key="1">
    <source>
        <dbReference type="ARBA" id="ARBA00009437"/>
    </source>
</evidence>
<dbReference type="Gene3D" id="3.40.190.290">
    <property type="match status" value="1"/>
</dbReference>
<protein>
    <recommendedName>
        <fullName evidence="2">LysR substrate-binding domain-containing protein</fullName>
    </recommendedName>
</protein>
<dbReference type="PANTHER" id="PTHR30537:SF3">
    <property type="entry name" value="TRANSCRIPTIONAL REGULATORY PROTEIN"/>
    <property type="match status" value="1"/>
</dbReference>
<accession>A0A244CM89</accession>
<dbReference type="GO" id="GO:0003700">
    <property type="term" value="F:DNA-binding transcription factor activity"/>
    <property type="evidence" value="ECO:0007669"/>
    <property type="project" value="TreeGrafter"/>
</dbReference>
<dbReference type="Proteomes" id="UP000194841">
    <property type="component" value="Unassembled WGS sequence"/>
</dbReference>
<proteinExistence type="inferred from homology"/>
<dbReference type="SUPFAM" id="SSF53850">
    <property type="entry name" value="Periplasmic binding protein-like II"/>
    <property type="match status" value="1"/>
</dbReference>
<comment type="similarity">
    <text evidence="1">Belongs to the LysR transcriptional regulatory family.</text>
</comment>